<organism evidence="2 3">
    <name type="scientific">Portunus trituberculatus</name>
    <name type="common">Swimming crab</name>
    <name type="synonym">Neptunus trituberculatus</name>
    <dbReference type="NCBI Taxonomy" id="210409"/>
    <lineage>
        <taxon>Eukaryota</taxon>
        <taxon>Metazoa</taxon>
        <taxon>Ecdysozoa</taxon>
        <taxon>Arthropoda</taxon>
        <taxon>Crustacea</taxon>
        <taxon>Multicrustacea</taxon>
        <taxon>Malacostraca</taxon>
        <taxon>Eumalacostraca</taxon>
        <taxon>Eucarida</taxon>
        <taxon>Decapoda</taxon>
        <taxon>Pleocyemata</taxon>
        <taxon>Brachyura</taxon>
        <taxon>Eubrachyura</taxon>
        <taxon>Portunoidea</taxon>
        <taxon>Portunidae</taxon>
        <taxon>Portuninae</taxon>
        <taxon>Portunus</taxon>
    </lineage>
</organism>
<dbReference type="EMBL" id="VSRR010004645">
    <property type="protein sequence ID" value="MPC40300.1"/>
    <property type="molecule type" value="Genomic_DNA"/>
</dbReference>
<protein>
    <submittedName>
        <fullName evidence="2">Uncharacterized protein</fullName>
    </submittedName>
</protein>
<feature type="region of interest" description="Disordered" evidence="1">
    <location>
        <begin position="1"/>
        <end position="35"/>
    </location>
</feature>
<dbReference type="Proteomes" id="UP000324222">
    <property type="component" value="Unassembled WGS sequence"/>
</dbReference>
<dbReference type="AlphaFoldDB" id="A0A5B7EZ04"/>
<evidence type="ECO:0000256" key="1">
    <source>
        <dbReference type="SAM" id="MobiDB-lite"/>
    </source>
</evidence>
<gene>
    <name evidence="2" type="ORF">E2C01_033856</name>
</gene>
<keyword evidence="3" id="KW-1185">Reference proteome</keyword>
<accession>A0A5B7EZ04</accession>
<reference evidence="2 3" key="1">
    <citation type="submission" date="2019-05" db="EMBL/GenBank/DDBJ databases">
        <title>Another draft genome of Portunus trituberculatus and its Hox gene families provides insights of decapod evolution.</title>
        <authorList>
            <person name="Jeong J.-H."/>
            <person name="Song I."/>
            <person name="Kim S."/>
            <person name="Choi T."/>
            <person name="Kim D."/>
            <person name="Ryu S."/>
            <person name="Kim W."/>
        </authorList>
    </citation>
    <scope>NUCLEOTIDE SEQUENCE [LARGE SCALE GENOMIC DNA]</scope>
    <source>
        <tissue evidence="2">Muscle</tissue>
    </source>
</reference>
<feature type="compositionally biased region" description="Polar residues" evidence="1">
    <location>
        <begin position="1"/>
        <end position="17"/>
    </location>
</feature>
<name>A0A5B7EZ04_PORTR</name>
<comment type="caution">
    <text evidence="2">The sequence shown here is derived from an EMBL/GenBank/DDBJ whole genome shotgun (WGS) entry which is preliminary data.</text>
</comment>
<evidence type="ECO:0000313" key="2">
    <source>
        <dbReference type="EMBL" id="MPC40300.1"/>
    </source>
</evidence>
<feature type="region of interest" description="Disordered" evidence="1">
    <location>
        <begin position="58"/>
        <end position="80"/>
    </location>
</feature>
<evidence type="ECO:0000313" key="3">
    <source>
        <dbReference type="Proteomes" id="UP000324222"/>
    </source>
</evidence>
<sequence>MQQLLPSSLRANDSTPFASRPHLTPIDTHVPSATSPPLSDTLPFFYANMQDFIIMVDNNMPPEEPEPSRGRKSVCNPAEW</sequence>
<proteinExistence type="predicted"/>